<dbReference type="PANTHER" id="PTHR28256:SF1">
    <property type="entry name" value="RIBONUCLEASES P_MRP PROTEIN SUBUNIT POP7"/>
    <property type="match status" value="1"/>
</dbReference>
<dbReference type="Gene3D" id="3.30.110.20">
    <property type="entry name" value="Alba-like domain"/>
    <property type="match status" value="1"/>
</dbReference>
<dbReference type="InterPro" id="IPR014612">
    <property type="entry name" value="Pop7/Rpp20"/>
</dbReference>
<dbReference type="GO" id="GO:0001682">
    <property type="term" value="P:tRNA 5'-leader removal"/>
    <property type="evidence" value="ECO:0007669"/>
    <property type="project" value="InterPro"/>
</dbReference>
<evidence type="ECO:0000256" key="2">
    <source>
        <dbReference type="ARBA" id="ARBA00022694"/>
    </source>
</evidence>
<comment type="caution">
    <text evidence="5">The sequence shown here is derived from an EMBL/GenBank/DDBJ whole genome shotgun (WGS) entry which is preliminary data.</text>
</comment>
<evidence type="ECO:0000313" key="5">
    <source>
        <dbReference type="EMBL" id="KAF7549768.1"/>
    </source>
</evidence>
<dbReference type="GO" id="GO:0000294">
    <property type="term" value="P:nuclear-transcribed mRNA catabolic process, RNase MRP-dependent"/>
    <property type="evidence" value="ECO:0007669"/>
    <property type="project" value="TreeGrafter"/>
</dbReference>
<dbReference type="Proteomes" id="UP000722485">
    <property type="component" value="Unassembled WGS sequence"/>
</dbReference>
<dbReference type="GO" id="GO:0005655">
    <property type="term" value="C:nucleolar ribonuclease P complex"/>
    <property type="evidence" value="ECO:0007669"/>
    <property type="project" value="InterPro"/>
</dbReference>
<evidence type="ECO:0000256" key="3">
    <source>
        <dbReference type="ARBA" id="ARBA00023242"/>
    </source>
</evidence>
<dbReference type="AlphaFoldDB" id="A0A9P5HBJ4"/>
<accession>A0A9P5HBJ4</accession>
<dbReference type="OrthoDB" id="5416589at2759"/>
<evidence type="ECO:0000313" key="6">
    <source>
        <dbReference type="Proteomes" id="UP000722485"/>
    </source>
</evidence>
<dbReference type="PANTHER" id="PTHR28256">
    <property type="entry name" value="RIBONUCLEASES P/MRP PROTEIN SUBUNIT POP7"/>
    <property type="match status" value="1"/>
</dbReference>
<dbReference type="InterPro" id="IPR036882">
    <property type="entry name" value="Alba-like_dom_sf"/>
</dbReference>
<keyword evidence="3" id="KW-0539">Nucleus</keyword>
<organism evidence="5 6">
    <name type="scientific">Cylindrodendrum hubeiense</name>
    <dbReference type="NCBI Taxonomy" id="595255"/>
    <lineage>
        <taxon>Eukaryota</taxon>
        <taxon>Fungi</taxon>
        <taxon>Dikarya</taxon>
        <taxon>Ascomycota</taxon>
        <taxon>Pezizomycotina</taxon>
        <taxon>Sordariomycetes</taxon>
        <taxon>Hypocreomycetidae</taxon>
        <taxon>Hypocreales</taxon>
        <taxon>Nectriaceae</taxon>
        <taxon>Cylindrodendrum</taxon>
    </lineage>
</organism>
<evidence type="ECO:0000256" key="1">
    <source>
        <dbReference type="ARBA" id="ARBA00004123"/>
    </source>
</evidence>
<proteinExistence type="predicted"/>
<dbReference type="GO" id="GO:0004526">
    <property type="term" value="F:ribonuclease P activity"/>
    <property type="evidence" value="ECO:0007669"/>
    <property type="project" value="TreeGrafter"/>
</dbReference>
<dbReference type="GO" id="GO:0000171">
    <property type="term" value="F:ribonuclease MRP activity"/>
    <property type="evidence" value="ECO:0007669"/>
    <property type="project" value="TreeGrafter"/>
</dbReference>
<sequence length="154" mass="16888">MASMEATEAGGRVEKRPLTRRQPPASSKSRIIYVSSSTPFMAVVKRVRKQLDTSLQTVGAAPKNASVHSRIQALERTAGEIQEDGGVVVVMGTGRAVERTLSVASWFEQQGDCLVEVRTRTVGTIDDVIVEDEDVENESRLRKMSCLEVSIKLK</sequence>
<dbReference type="GO" id="GO:0003723">
    <property type="term" value="F:RNA binding"/>
    <property type="evidence" value="ECO:0007669"/>
    <property type="project" value="TreeGrafter"/>
</dbReference>
<reference evidence="5" key="1">
    <citation type="submission" date="2020-03" db="EMBL/GenBank/DDBJ databases">
        <title>Draft Genome Sequence of Cylindrodendrum hubeiense.</title>
        <authorList>
            <person name="Buettner E."/>
            <person name="Kellner H."/>
        </authorList>
    </citation>
    <scope>NUCLEOTIDE SEQUENCE</scope>
    <source>
        <strain evidence="5">IHI 201604</strain>
    </source>
</reference>
<keyword evidence="6" id="KW-1185">Reference proteome</keyword>
<name>A0A9P5HBJ4_9HYPO</name>
<protein>
    <submittedName>
        <fullName evidence="5">Uncharacterized protein</fullName>
    </submittedName>
</protein>
<dbReference type="GO" id="GO:0006364">
    <property type="term" value="P:rRNA processing"/>
    <property type="evidence" value="ECO:0007669"/>
    <property type="project" value="TreeGrafter"/>
</dbReference>
<gene>
    <name evidence="5" type="ORF">G7Z17_g6155</name>
</gene>
<comment type="subcellular location">
    <subcellularLocation>
        <location evidence="1">Nucleus</location>
    </subcellularLocation>
</comment>
<dbReference type="GO" id="GO:0034965">
    <property type="term" value="P:intronic box C/D snoRNA processing"/>
    <property type="evidence" value="ECO:0007669"/>
    <property type="project" value="TreeGrafter"/>
</dbReference>
<dbReference type="InterPro" id="IPR020241">
    <property type="entry name" value="RNase_P/MRP_Pop7_fungi"/>
</dbReference>
<evidence type="ECO:0000256" key="4">
    <source>
        <dbReference type="SAM" id="MobiDB-lite"/>
    </source>
</evidence>
<dbReference type="EMBL" id="JAANBB010000114">
    <property type="protein sequence ID" value="KAF7549768.1"/>
    <property type="molecule type" value="Genomic_DNA"/>
</dbReference>
<dbReference type="Pfam" id="PF12328">
    <property type="entry name" value="Rpp20"/>
    <property type="match status" value="1"/>
</dbReference>
<keyword evidence="2" id="KW-0819">tRNA processing</keyword>
<dbReference type="GO" id="GO:0000172">
    <property type="term" value="C:ribonuclease MRP complex"/>
    <property type="evidence" value="ECO:0007669"/>
    <property type="project" value="InterPro"/>
</dbReference>
<feature type="region of interest" description="Disordered" evidence="4">
    <location>
        <begin position="1"/>
        <end position="27"/>
    </location>
</feature>